<dbReference type="EMBL" id="CACVKT020001758">
    <property type="protein sequence ID" value="CAC5371376.1"/>
    <property type="molecule type" value="Genomic_DNA"/>
</dbReference>
<dbReference type="Proteomes" id="UP000507470">
    <property type="component" value="Unassembled WGS sequence"/>
</dbReference>
<evidence type="ECO:0000313" key="2">
    <source>
        <dbReference type="EMBL" id="CAC5371376.1"/>
    </source>
</evidence>
<gene>
    <name evidence="2" type="ORF">MCOR_9852</name>
</gene>
<feature type="region of interest" description="Disordered" evidence="1">
    <location>
        <begin position="117"/>
        <end position="153"/>
    </location>
</feature>
<reference evidence="2 3" key="1">
    <citation type="submission" date="2020-06" db="EMBL/GenBank/DDBJ databases">
        <authorList>
            <person name="Li R."/>
            <person name="Bekaert M."/>
        </authorList>
    </citation>
    <scope>NUCLEOTIDE SEQUENCE [LARGE SCALE GENOMIC DNA]</scope>
    <source>
        <strain evidence="3">wild</strain>
    </source>
</reference>
<name>A0A6J8APC0_MYTCO</name>
<sequence length="193" mass="22815">MAFHTPPVSPCGSDCLVDSFTYKIRSSVLLNTITMLQGTTLNVLQTIEYLVKMHVEKMMRERNLELLKRSEMERIEKELQECTIALKNRLRTLKETMKHLSEDLEEFVYQLWNKCSPTQHSSRKGDTKDHETDFEPRSENLNARRTENKEHGLHNNLSKDLSLDHESIQVIKQVRFREDVLWQILSNILCFYF</sequence>
<dbReference type="AlphaFoldDB" id="A0A6J8APC0"/>
<evidence type="ECO:0000313" key="3">
    <source>
        <dbReference type="Proteomes" id="UP000507470"/>
    </source>
</evidence>
<organism evidence="2 3">
    <name type="scientific">Mytilus coruscus</name>
    <name type="common">Sea mussel</name>
    <dbReference type="NCBI Taxonomy" id="42192"/>
    <lineage>
        <taxon>Eukaryota</taxon>
        <taxon>Metazoa</taxon>
        <taxon>Spiralia</taxon>
        <taxon>Lophotrochozoa</taxon>
        <taxon>Mollusca</taxon>
        <taxon>Bivalvia</taxon>
        <taxon>Autobranchia</taxon>
        <taxon>Pteriomorphia</taxon>
        <taxon>Mytilida</taxon>
        <taxon>Mytiloidea</taxon>
        <taxon>Mytilidae</taxon>
        <taxon>Mytilinae</taxon>
        <taxon>Mytilus</taxon>
    </lineage>
</organism>
<evidence type="ECO:0000256" key="1">
    <source>
        <dbReference type="SAM" id="MobiDB-lite"/>
    </source>
</evidence>
<keyword evidence="3" id="KW-1185">Reference proteome</keyword>
<feature type="compositionally biased region" description="Basic and acidic residues" evidence="1">
    <location>
        <begin position="123"/>
        <end position="153"/>
    </location>
</feature>
<accession>A0A6J8APC0</accession>
<protein>
    <submittedName>
        <fullName evidence="2">Uncharacterized protein</fullName>
    </submittedName>
</protein>
<proteinExistence type="predicted"/>